<evidence type="ECO:0000256" key="2">
    <source>
        <dbReference type="ARBA" id="ARBA00023002"/>
    </source>
</evidence>
<evidence type="ECO:0000313" key="5">
    <source>
        <dbReference type="Proteomes" id="UP001307889"/>
    </source>
</evidence>
<keyword evidence="5" id="KW-1185">Reference proteome</keyword>
<dbReference type="PANTHER" id="PTHR43899">
    <property type="entry name" value="RH59310P"/>
    <property type="match status" value="1"/>
</dbReference>
<evidence type="ECO:0000313" key="4">
    <source>
        <dbReference type="EMBL" id="BES93206.1"/>
    </source>
</evidence>
<dbReference type="PRINTS" id="PR00080">
    <property type="entry name" value="SDRFAMILY"/>
</dbReference>
<comment type="similarity">
    <text evidence="1 3">Belongs to the short-chain dehydrogenases/reductases (SDR) family.</text>
</comment>
<proteinExistence type="inferred from homology"/>
<dbReference type="Pfam" id="PF00106">
    <property type="entry name" value="adh_short"/>
    <property type="match status" value="1"/>
</dbReference>
<dbReference type="PANTHER" id="PTHR43899:SF13">
    <property type="entry name" value="RH59310P"/>
    <property type="match status" value="1"/>
</dbReference>
<name>A0ABN7ALT7_9HEMI</name>
<protein>
    <submittedName>
        <fullName evidence="4">Short chain dehydrogenase</fullName>
    </submittedName>
</protein>
<dbReference type="Proteomes" id="UP001307889">
    <property type="component" value="Chromosome 4"/>
</dbReference>
<dbReference type="PRINTS" id="PR00081">
    <property type="entry name" value="GDHRDH"/>
</dbReference>
<dbReference type="Gene3D" id="3.40.50.720">
    <property type="entry name" value="NAD(P)-binding Rossmann-like Domain"/>
    <property type="match status" value="1"/>
</dbReference>
<keyword evidence="2" id="KW-0560">Oxidoreductase</keyword>
<dbReference type="CDD" id="cd05356">
    <property type="entry name" value="17beta-HSD1_like_SDR_c"/>
    <property type="match status" value="1"/>
</dbReference>
<dbReference type="InterPro" id="IPR051019">
    <property type="entry name" value="VLCFA-Steroid_DH"/>
</dbReference>
<accession>A0ABN7ALT7</accession>
<reference evidence="4 5" key="1">
    <citation type="submission" date="2023-09" db="EMBL/GenBank/DDBJ databases">
        <title>Nesidiocoris tenuis whole genome shotgun sequence.</title>
        <authorList>
            <person name="Shibata T."/>
            <person name="Shimoda M."/>
            <person name="Kobayashi T."/>
            <person name="Uehara T."/>
        </authorList>
    </citation>
    <scope>NUCLEOTIDE SEQUENCE [LARGE SCALE GENOMIC DNA]</scope>
    <source>
        <strain evidence="4 5">Japan</strain>
    </source>
</reference>
<evidence type="ECO:0000256" key="1">
    <source>
        <dbReference type="ARBA" id="ARBA00006484"/>
    </source>
</evidence>
<dbReference type="InterPro" id="IPR002347">
    <property type="entry name" value="SDR_fam"/>
</dbReference>
<evidence type="ECO:0000256" key="3">
    <source>
        <dbReference type="RuleBase" id="RU000363"/>
    </source>
</evidence>
<dbReference type="InterPro" id="IPR036291">
    <property type="entry name" value="NAD(P)-bd_dom_sf"/>
</dbReference>
<dbReference type="SUPFAM" id="SSF51735">
    <property type="entry name" value="NAD(P)-binding Rossmann-fold domains"/>
    <property type="match status" value="1"/>
</dbReference>
<organism evidence="4 5">
    <name type="scientific">Nesidiocoris tenuis</name>
    <dbReference type="NCBI Taxonomy" id="355587"/>
    <lineage>
        <taxon>Eukaryota</taxon>
        <taxon>Metazoa</taxon>
        <taxon>Ecdysozoa</taxon>
        <taxon>Arthropoda</taxon>
        <taxon>Hexapoda</taxon>
        <taxon>Insecta</taxon>
        <taxon>Pterygota</taxon>
        <taxon>Neoptera</taxon>
        <taxon>Paraneoptera</taxon>
        <taxon>Hemiptera</taxon>
        <taxon>Heteroptera</taxon>
        <taxon>Panheteroptera</taxon>
        <taxon>Cimicomorpha</taxon>
        <taxon>Miridae</taxon>
        <taxon>Dicyphina</taxon>
        <taxon>Nesidiocoris</taxon>
    </lineage>
</organism>
<sequence>MYGTLVVLAVLGLFVYNKFVKPRYGRRLDVKQLGEWAVVTGATDGIGKAFAKELASKGLNLLLISRNMEKLEATCREINESYQVITKGVQAEFTLLDAKMYAYIKSEIEKLDVGVLVNNVGMAYVHPEYLHELDAHQDHIPEAILNCNAMSAVKMCQYTLPGMVKRGRGLIINISSGFSIIPSPFISLYGGTKAFLSKFSRSLDLEYRKSGVKVHTLNTGMVATKLLRTRQTSWMLPSPDTYAKSAIDDALNLEVSESTGYIAHTFLQCIVSIMCWLFPDYTHRKLVSVGIDKKDLLKQRCPYCSGSKNRQNVTVIE</sequence>
<dbReference type="EMBL" id="AP028912">
    <property type="protein sequence ID" value="BES93206.1"/>
    <property type="molecule type" value="Genomic_DNA"/>
</dbReference>
<gene>
    <name evidence="4" type="ORF">NTJ_06015</name>
</gene>
<dbReference type="PIRSF" id="PIRSF000126">
    <property type="entry name" value="11-beta-HSD1"/>
    <property type="match status" value="1"/>
</dbReference>